<reference evidence="4" key="2">
    <citation type="submission" date="2024-04" db="EMBL/GenBank/DDBJ databases">
        <authorList>
            <person name="Chen Y."/>
            <person name="Shah S."/>
            <person name="Dougan E. K."/>
            <person name="Thang M."/>
            <person name="Chan C."/>
        </authorList>
    </citation>
    <scope>NUCLEOTIDE SEQUENCE [LARGE SCALE GENOMIC DNA]</scope>
</reference>
<sequence length="2285" mass="254795">MRCSPWELDPDFNKLEDPLVSVVLKTVVCQPGRHMCLTTINHQQFFTDCVLQKGIESHVILNGVLQYSEGKWWIKAGPDTRTFPRQVAEMKGLYKVIDACSGIGAVTQGFTECGAQIVCHIESNQAFHQWQEARSQSPCIRGCVNDPNTVYERTRWWAIIAHPALSVQSIPPMPSMRFVPSVMHLIRSMLPMSESEMAQLERDEWWPTQGLSKSMKVFHQEVESLDTPCIFLPPDDFTHDVLNKQVPDEKMCNVDISKTHPLASDVCPTKQSPLPRPGCGGDDRAEKTDQTGLPACTHDIAGPHNLSLDNDSAHPLPRPGCGGTDKSSGVLHPIEPAVLSEAKSASVCPAVHGHASPFSRPGWGEHGKASEHPPEKKTISEVSHPESVQQDLTRQAGECNDQAKHMHQATPVTTHVPPTLFHAKPLPRLGCGGPARMEIGKEQEGKECQHEGHNQPDVPEKCHPSFVMPIQSANSDLVGGESMDVKDITDQVPHRSNGIKLEEYMMHQTGVQHCPSEGGESENDPANWTKASDDRPTSHPNGKNHPAGSATDGKEADTDAHNVFQKMQNQDPKHAKAVDGFLSAEQPPMQSGRHVPPTLFHAMPLPRLGCGGPTQMDEESPVEKSSVHSQSNADDTDQVRYEVSQESQCQDDPYPDDPISDDERSTASDLLPRQEETDQQPQQRKQPDHKVHSTDHDFYDDPEFDQEVVQALNEQTVTPFDRSVFRLGAVPGFAVKRKQQMPAGAPKYPKHFPAHTEGSQNVAKCSIEKTVTSNHEEPKQAVHLPQSVGDAGPAKVAAYHESHQHARSDDVAKGESQGQHGFSNPEDRALGDSCPADSTREDTCQVFVVEPGEGFFLVQTQATHTVAHLVAATNAEINENKYGGVTTVFGSPISPDTSVKHQGWYMLQAAEPNQSDSAQFCPAFPQPPVLMNKTRGRLLWDQKGWVADDEMEYYLYMIECYRPGSVFGILHLPDRLDQHTMLTEYVLRVANAASADPDGGLKAFVILHNGHWIPVIIRAQGIMIQLLTTPQSVHWIQLMLEAVIGNEAVQFSASVMPNAFEADCGFQAVGWILSTILDDTTSVPFSEEQAAQWRGLFYADLQYTGRKDNMITHQLTLGGMQVQRDQLQKLVTEHGVAAGRSQECAEQLIQALGLPAIKQILGSPKPWADLKSRASLQRPSIRIVLAEELKTLIQQKAQSPTPVGNKANKVKNKMPQKPPLQLKAEMLEVPHAVFKQNDGVELSQIGAAQIAPGCQGVAIVNIAEALPYFQLNEAVSQKGVALLVLEFDDPRLPQQHKVMKVPVQSRGTHDPLIVKVAVVQIGQQTVVRNTPAQTIAVPEVPNQVVRVLLFKDQYAGVWNDFVKSPVKCLMQQEPFRQLQPSDVIDVWDRQFMTTRMQRVQPEEADIFSVNLRINQKVQEEVFKANGCHGTYIEPRTQDGRHPDEAFQVVWLPKKSFSEAQVSQQTSKTPTTLVRQADRYGLRVASHEAEALHQLHRPDLVYIQGTELVKYRVGPMPFGSTKQSLVHVFSKWEWKARPVAPQGQAKDRSGVMWLVQAAEPPSHWIFQLSHGDVLISPEDKVIPVQQPPQAVVASSKTIQALQANAVTNSPEDPWIHHDPWARPSTREMPTSQVASLESRIEQSIIARMKQHDVDMPEHDTKVTELEARLDQLNQTVVANQQEAARQHQVVQTQLTALDNKVDQQQGFFQNTLESKLEQQMQRIEQLFSKRQRTNEAMTATWPEEEWLNSRFHVCQVFHRLLTAFEKQLNAQRSTEAKKRRQDDPVVIFQDLRDEKPLPVQMLVDQKQAAITELDFEESAVIMHKDIQWDLAQPARSETNSFGIIAAEESKIWLESLDDLAPGMTLEQERYIGKLPEMFAKFGEEWRARWDRHYDVDPDRWDPIIQFADLALPRPPPMQYCPITKEEWTKALKSKRKKAATGPDGVSRQDLLNLPDQATEALLELFAGIETGSVPGRQAADIWYHIMAQIEVAQYAQMDLTGGVVDLEKAFNMLPRDVAAFCLAELHLPRKTVVPYTDSGCARILRQSENWPRNRLRDFWWVQTALRGELWAAISAMKFAILQKCQISNEAADKLAQTAFCRHGQIYQDWTQLHRDLEAIHIMRNQVHDTMIAVAQVAVQSQVPTGGAQDKQHPSRIDAQEVRAVDFSSLIDESFAESYQREEASKIAEWLQTVCDQDAPVQAVSWFQLNALYEYQTNAKGSQGSFQNTLGTTECKACEAGSVSATAGATACDLCGLGQFADKKGMTACHRALLQHAPLFSGGAVRS</sequence>
<evidence type="ECO:0000256" key="1">
    <source>
        <dbReference type="SAM" id="Coils"/>
    </source>
</evidence>
<dbReference type="Proteomes" id="UP001152797">
    <property type="component" value="Unassembled WGS sequence"/>
</dbReference>
<name>A0A9P1D5X6_9DINO</name>
<comment type="caution">
    <text evidence="3">The sequence shown here is derived from an EMBL/GenBank/DDBJ whole genome shotgun (WGS) entry which is preliminary data.</text>
</comment>
<evidence type="ECO:0000313" key="4">
    <source>
        <dbReference type="EMBL" id="CAL1156373.1"/>
    </source>
</evidence>
<feature type="compositionally biased region" description="Basic and acidic residues" evidence="2">
    <location>
        <begin position="685"/>
        <end position="699"/>
    </location>
</feature>
<feature type="compositionally biased region" description="Basic and acidic residues" evidence="2">
    <location>
        <begin position="661"/>
        <end position="676"/>
    </location>
</feature>
<feature type="coiled-coil region" evidence="1">
    <location>
        <begin position="1708"/>
        <end position="1735"/>
    </location>
</feature>
<dbReference type="EMBL" id="CAMXCT030003199">
    <property type="protein sequence ID" value="CAL4790310.1"/>
    <property type="molecule type" value="Genomic_DNA"/>
</dbReference>
<protein>
    <submittedName>
        <fullName evidence="3">Uncharacterized protein</fullName>
    </submittedName>
</protein>
<keyword evidence="1" id="KW-0175">Coiled coil</keyword>
<feature type="coiled-coil region" evidence="1">
    <location>
        <begin position="1654"/>
        <end position="1681"/>
    </location>
</feature>
<dbReference type="EMBL" id="CAMXCT010003199">
    <property type="protein sequence ID" value="CAI4002998.1"/>
    <property type="molecule type" value="Genomic_DNA"/>
</dbReference>
<organism evidence="3">
    <name type="scientific">Cladocopium goreaui</name>
    <dbReference type="NCBI Taxonomy" id="2562237"/>
    <lineage>
        <taxon>Eukaryota</taxon>
        <taxon>Sar</taxon>
        <taxon>Alveolata</taxon>
        <taxon>Dinophyceae</taxon>
        <taxon>Suessiales</taxon>
        <taxon>Symbiodiniaceae</taxon>
        <taxon>Cladocopium</taxon>
    </lineage>
</organism>
<feature type="region of interest" description="Disordered" evidence="2">
    <location>
        <begin position="356"/>
        <end position="392"/>
    </location>
</feature>
<gene>
    <name evidence="3" type="ORF">C1SCF055_LOCUS28901</name>
</gene>
<feature type="region of interest" description="Disordered" evidence="2">
    <location>
        <begin position="798"/>
        <end position="837"/>
    </location>
</feature>
<evidence type="ECO:0000313" key="3">
    <source>
        <dbReference type="EMBL" id="CAI4002998.1"/>
    </source>
</evidence>
<feature type="compositionally biased region" description="Basic and acidic residues" evidence="2">
    <location>
        <begin position="363"/>
        <end position="379"/>
    </location>
</feature>
<reference evidence="3" key="1">
    <citation type="submission" date="2022-10" db="EMBL/GenBank/DDBJ databases">
        <authorList>
            <person name="Chen Y."/>
            <person name="Dougan E. K."/>
            <person name="Chan C."/>
            <person name="Rhodes N."/>
            <person name="Thang M."/>
        </authorList>
    </citation>
    <scope>NUCLEOTIDE SEQUENCE</scope>
</reference>
<feature type="region of interest" description="Disordered" evidence="2">
    <location>
        <begin position="262"/>
        <end position="329"/>
    </location>
</feature>
<proteinExistence type="predicted"/>
<dbReference type="SMART" id="SM01411">
    <property type="entry name" value="Ephrin_rec_like"/>
    <property type="match status" value="1"/>
</dbReference>
<feature type="region of interest" description="Disordered" evidence="2">
    <location>
        <begin position="511"/>
        <end position="555"/>
    </location>
</feature>
<feature type="compositionally biased region" description="Basic and acidic residues" evidence="2">
    <location>
        <begin position="798"/>
        <end position="813"/>
    </location>
</feature>
<evidence type="ECO:0000256" key="2">
    <source>
        <dbReference type="SAM" id="MobiDB-lite"/>
    </source>
</evidence>
<feature type="region of interest" description="Disordered" evidence="2">
    <location>
        <begin position="585"/>
        <end position="699"/>
    </location>
</feature>
<accession>A0A9P1D5X6</accession>
<dbReference type="Gene3D" id="2.10.50.10">
    <property type="entry name" value="Tumor Necrosis Factor Receptor, subunit A, domain 2"/>
    <property type="match status" value="1"/>
</dbReference>
<keyword evidence="5" id="KW-1185">Reference proteome</keyword>
<evidence type="ECO:0000313" key="5">
    <source>
        <dbReference type="Proteomes" id="UP001152797"/>
    </source>
</evidence>
<dbReference type="EMBL" id="CAMXCT020003199">
    <property type="protein sequence ID" value="CAL1156373.1"/>
    <property type="molecule type" value="Genomic_DNA"/>
</dbReference>